<reference evidence="2" key="1">
    <citation type="journal article" date="2017" name="Gigascience">
        <title>The genome draft of coconut (Cocos nucifera).</title>
        <authorList>
            <person name="Xiao Y."/>
            <person name="Xu P."/>
            <person name="Fan H."/>
            <person name="Baudouin L."/>
            <person name="Xia W."/>
            <person name="Bocs S."/>
            <person name="Xu J."/>
            <person name="Li Q."/>
            <person name="Guo A."/>
            <person name="Zhou L."/>
            <person name="Li J."/>
            <person name="Wu Y."/>
            <person name="Ma Z."/>
            <person name="Armero A."/>
            <person name="Issali A.E."/>
            <person name="Liu N."/>
            <person name="Peng M."/>
            <person name="Yang Y."/>
        </authorList>
    </citation>
    <scope>NUCLEOTIDE SEQUENCE</scope>
    <source>
        <tissue evidence="2">Spear leaf of Hainan Tall coconut</tissue>
    </source>
</reference>
<protein>
    <submittedName>
        <fullName evidence="2">Uncharacterized protein</fullName>
    </submittedName>
</protein>
<organism evidence="2 3">
    <name type="scientific">Cocos nucifera</name>
    <name type="common">Coconut palm</name>
    <dbReference type="NCBI Taxonomy" id="13894"/>
    <lineage>
        <taxon>Eukaryota</taxon>
        <taxon>Viridiplantae</taxon>
        <taxon>Streptophyta</taxon>
        <taxon>Embryophyta</taxon>
        <taxon>Tracheophyta</taxon>
        <taxon>Spermatophyta</taxon>
        <taxon>Magnoliopsida</taxon>
        <taxon>Liliopsida</taxon>
        <taxon>Arecaceae</taxon>
        <taxon>Arecoideae</taxon>
        <taxon>Cocoseae</taxon>
        <taxon>Attaleinae</taxon>
        <taxon>Cocos</taxon>
    </lineage>
</organism>
<evidence type="ECO:0000313" key="3">
    <source>
        <dbReference type="Proteomes" id="UP000797356"/>
    </source>
</evidence>
<feature type="compositionally biased region" description="Polar residues" evidence="1">
    <location>
        <begin position="74"/>
        <end position="84"/>
    </location>
</feature>
<accession>A0A8K0IMT8</accession>
<dbReference type="EMBL" id="CM017881">
    <property type="protein sequence ID" value="KAG1362584.1"/>
    <property type="molecule type" value="Genomic_DNA"/>
</dbReference>
<feature type="region of interest" description="Disordered" evidence="1">
    <location>
        <begin position="71"/>
        <end position="93"/>
    </location>
</feature>
<reference evidence="2" key="2">
    <citation type="submission" date="2019-07" db="EMBL/GenBank/DDBJ databases">
        <authorList>
            <person name="Yang Y."/>
            <person name="Bocs S."/>
            <person name="Baudouin L."/>
        </authorList>
    </citation>
    <scope>NUCLEOTIDE SEQUENCE</scope>
    <source>
        <tissue evidence="2">Spear leaf of Hainan Tall coconut</tissue>
    </source>
</reference>
<dbReference type="Proteomes" id="UP000797356">
    <property type="component" value="Chromosome 10"/>
</dbReference>
<sequence length="182" mass="20180">MVVSPSARCRSRPCYSFYLLDQLPMHACATARIPPASVTGLVVVARMHAALPMHHHGSRRHHHPAMLPLEKKTNANPSRSSASCTRAPPDQPPMETRLRMPDHQNWQPNHRSWPPDAKIGAGLLESAADLGLAVNRWPPIERKKGGPADPLKKKFFCCSSAESFWIYSSCLLVKKALKPIVV</sequence>
<name>A0A8K0IMT8_COCNU</name>
<gene>
    <name evidence="2" type="ORF">COCNU_10G008030</name>
</gene>
<evidence type="ECO:0000313" key="2">
    <source>
        <dbReference type="EMBL" id="KAG1362584.1"/>
    </source>
</evidence>
<evidence type="ECO:0000256" key="1">
    <source>
        <dbReference type="SAM" id="MobiDB-lite"/>
    </source>
</evidence>
<proteinExistence type="predicted"/>
<keyword evidence="3" id="KW-1185">Reference proteome</keyword>
<dbReference type="AlphaFoldDB" id="A0A8K0IMT8"/>
<comment type="caution">
    <text evidence="2">The sequence shown here is derived from an EMBL/GenBank/DDBJ whole genome shotgun (WGS) entry which is preliminary data.</text>
</comment>